<organism evidence="3 4">
    <name type="scientific">Halostagnicola larsenii XH-48</name>
    <dbReference type="NCBI Taxonomy" id="797299"/>
    <lineage>
        <taxon>Archaea</taxon>
        <taxon>Methanobacteriati</taxon>
        <taxon>Methanobacteriota</taxon>
        <taxon>Stenosarchaea group</taxon>
        <taxon>Halobacteria</taxon>
        <taxon>Halobacteriales</taxon>
        <taxon>Natrialbaceae</taxon>
        <taxon>Halostagnicola</taxon>
    </lineage>
</organism>
<dbReference type="EMBL" id="CP007055">
    <property type="protein sequence ID" value="AHF99061.1"/>
    <property type="molecule type" value="Genomic_DNA"/>
</dbReference>
<name>W0JPH3_9EURY</name>
<dbReference type="AlphaFoldDB" id="W0JPH3"/>
<evidence type="ECO:0000256" key="1">
    <source>
        <dbReference type="SAM" id="MobiDB-lite"/>
    </source>
</evidence>
<dbReference type="EMBL" id="CP007055">
    <property type="protein sequence ID" value="AHF99074.1"/>
    <property type="molecule type" value="Genomic_DNA"/>
</dbReference>
<dbReference type="STRING" id="797299.HALLA_09490"/>
<dbReference type="Proteomes" id="UP000019024">
    <property type="component" value="Chromosome"/>
</dbReference>
<evidence type="ECO:0000313" key="4">
    <source>
        <dbReference type="Proteomes" id="UP000019024"/>
    </source>
</evidence>
<dbReference type="KEGG" id="hlr:HALLA_09655"/>
<dbReference type="KEGG" id="hlr:HALLA_09490"/>
<gene>
    <name evidence="2" type="ORF">HALLA_09490</name>
    <name evidence="3" type="ORF">HALLA_09655</name>
</gene>
<feature type="compositionally biased region" description="Acidic residues" evidence="1">
    <location>
        <begin position="1"/>
        <end position="67"/>
    </location>
</feature>
<dbReference type="eggNOG" id="arCOG09040">
    <property type="taxonomic scope" value="Archaea"/>
</dbReference>
<protein>
    <submittedName>
        <fullName evidence="3">Uncharacterized protein</fullName>
    </submittedName>
</protein>
<sequence length="165" mass="17590">MAETEAETEPVDDEEEPTPDDLGEEADDIDEESKPEVDDEATIDIDLDAVNDDLEDDATDDEADTDESTSAGAIINEGGTMGDMYVRGLVATSNAVIEKHDGEPIGEQMARDLGLDRAMNEWVRQRGATEDLPPGQALVIGTSIIAMSVLASNPEIVGSVLEVVE</sequence>
<accession>W0JPH3</accession>
<dbReference type="RefSeq" id="WP_049952271.1">
    <property type="nucleotide sequence ID" value="NZ_CP007055.1"/>
</dbReference>
<reference evidence="3 4" key="1">
    <citation type="submission" date="2014-01" db="EMBL/GenBank/DDBJ databases">
        <authorList>
            <consortium name="DOE Joint Genome Institute"/>
            <person name="Anderson I."/>
            <person name="Huntemann M."/>
            <person name="Han J."/>
            <person name="Chen A."/>
            <person name="Kyrpides N."/>
            <person name="Mavromatis K."/>
            <person name="Markowitz V."/>
            <person name="Palaniappan K."/>
            <person name="Ivanova N."/>
            <person name="Schaumberg A."/>
            <person name="Pati A."/>
            <person name="Liolios K."/>
            <person name="Nordberg H.P."/>
            <person name="Cantor M.N."/>
            <person name="Hua S.X."/>
            <person name="Woyke T."/>
        </authorList>
    </citation>
    <scope>NUCLEOTIDE SEQUENCE [LARGE SCALE GENOMIC DNA]</scope>
    <source>
        <strain evidence="3 4">XH-48</strain>
    </source>
</reference>
<proteinExistence type="predicted"/>
<evidence type="ECO:0000313" key="3">
    <source>
        <dbReference type="EMBL" id="AHF99074.1"/>
    </source>
</evidence>
<keyword evidence="4" id="KW-1185">Reference proteome</keyword>
<feature type="region of interest" description="Disordered" evidence="1">
    <location>
        <begin position="1"/>
        <end position="79"/>
    </location>
</feature>
<dbReference type="GeneID" id="25144728"/>
<evidence type="ECO:0000313" key="2">
    <source>
        <dbReference type="EMBL" id="AHF99061.1"/>
    </source>
</evidence>
<dbReference type="HOGENOM" id="CLU_1607091_0_0_2"/>